<evidence type="ECO:0000313" key="7">
    <source>
        <dbReference type="RefSeq" id="XP_011069393.1"/>
    </source>
</evidence>
<dbReference type="FunFam" id="1.10.630.10:FF:000207">
    <property type="entry name" value="Putative cytochrome P450 superfamily protein"/>
    <property type="match status" value="1"/>
</dbReference>
<dbReference type="GO" id="GO:0005506">
    <property type="term" value="F:iron ion binding"/>
    <property type="evidence" value="ECO:0007669"/>
    <property type="project" value="InterPro"/>
</dbReference>
<dbReference type="InParanoid" id="A0A6I9SJA5"/>
<dbReference type="InterPro" id="IPR017972">
    <property type="entry name" value="Cyt_P450_CS"/>
</dbReference>
<comment type="cofactor">
    <cofactor evidence="3">
        <name>heme</name>
        <dbReference type="ChEBI" id="CHEBI:30413"/>
    </cofactor>
</comment>
<dbReference type="PROSITE" id="PS00086">
    <property type="entry name" value="CYTOCHROME_P450"/>
    <property type="match status" value="1"/>
</dbReference>
<dbReference type="Gene3D" id="1.10.630.10">
    <property type="entry name" value="Cytochrome P450"/>
    <property type="match status" value="1"/>
</dbReference>
<comment type="subcellular location">
    <subcellularLocation>
        <location evidence="1">Membrane</location>
        <topology evidence="1">Single-pass membrane protein</topology>
    </subcellularLocation>
</comment>
<dbReference type="OrthoDB" id="2789670at2759"/>
<keyword evidence="3 4" id="KW-0479">Metal-binding</keyword>
<dbReference type="PRINTS" id="PR00385">
    <property type="entry name" value="P450"/>
</dbReference>
<keyword evidence="5" id="KW-0812">Transmembrane</keyword>
<feature type="transmembrane region" description="Helical" evidence="5">
    <location>
        <begin position="6"/>
        <end position="23"/>
    </location>
</feature>
<keyword evidence="4" id="KW-0503">Monooxygenase</keyword>
<keyword evidence="3 4" id="KW-0408">Iron</keyword>
<proteinExistence type="inferred from homology"/>
<evidence type="ECO:0000256" key="4">
    <source>
        <dbReference type="RuleBase" id="RU000461"/>
    </source>
</evidence>
<dbReference type="GO" id="GO:0020037">
    <property type="term" value="F:heme binding"/>
    <property type="evidence" value="ECO:0007669"/>
    <property type="project" value="InterPro"/>
</dbReference>
<sequence length="505" mass="57072">MDELAVAALTVISVLVFVFWYSWMFKKSKDGTAPHPPGPRGLPILGYLPFLHVNLHHQFTELAQKYGPIYKLQLGSKICMVISSPALIKEVVRDQDTTFANRDPPIAAIAATGGLDIFWAPYGPYWRDMRKLFVRQMLSNNNLQASYGLRKEEVAKVLRDVSKNIGKPIEIGEMIFLTELNVILSLLWGGTIDAETRGRLGAEFRYKVSKLVDLLGKPNVSDYFPVLAKFDVQGIEKEMRAVVPGIEEILDSVIDERMKMIAADGGEPSAEREKDLLGILLELKEQEVGEGSSFGLTQIKAILMDIVVGGTDTTATIVEWVMAELLQNPDIMKKVQEELTDVIGENNIAEEFHITKLHYLDAVVKETFRLHPPLPLLVPRFPSQSCVVGGYMIPKHSQVFLNMWSISMDPQVWENPSEFRPDRFLKHTENFDYMGNNVQYLPFGSGRRVCPGIPLGEKMVMYLLATLLHSFKWQLPEGETVDLLEKFGIVMRKKTPLFAIPYQRF</sequence>
<dbReference type="PANTHER" id="PTHR47951:SF7">
    <property type="entry name" value="FLAVONOID 3',5'-HYDROXYLASE-LIKE ISOFORM X1"/>
    <property type="match status" value="1"/>
</dbReference>
<evidence type="ECO:0000256" key="5">
    <source>
        <dbReference type="SAM" id="Phobius"/>
    </source>
</evidence>
<dbReference type="GO" id="GO:0004497">
    <property type="term" value="F:monooxygenase activity"/>
    <property type="evidence" value="ECO:0007669"/>
    <property type="project" value="UniProtKB-KW"/>
</dbReference>
<organism evidence="6 7">
    <name type="scientific">Sesamum indicum</name>
    <name type="common">Oriental sesame</name>
    <name type="synonym">Sesamum orientale</name>
    <dbReference type="NCBI Taxonomy" id="4182"/>
    <lineage>
        <taxon>Eukaryota</taxon>
        <taxon>Viridiplantae</taxon>
        <taxon>Streptophyta</taxon>
        <taxon>Embryophyta</taxon>
        <taxon>Tracheophyta</taxon>
        <taxon>Spermatophyta</taxon>
        <taxon>Magnoliopsida</taxon>
        <taxon>eudicotyledons</taxon>
        <taxon>Gunneridae</taxon>
        <taxon>Pentapetalae</taxon>
        <taxon>asterids</taxon>
        <taxon>lamiids</taxon>
        <taxon>Lamiales</taxon>
        <taxon>Pedaliaceae</taxon>
        <taxon>Sesamum</taxon>
    </lineage>
</organism>
<dbReference type="InterPro" id="IPR036396">
    <property type="entry name" value="Cyt_P450_sf"/>
</dbReference>
<dbReference type="PRINTS" id="PR00463">
    <property type="entry name" value="EP450I"/>
</dbReference>
<dbReference type="InterPro" id="IPR001128">
    <property type="entry name" value="Cyt_P450"/>
</dbReference>
<evidence type="ECO:0000256" key="1">
    <source>
        <dbReference type="ARBA" id="ARBA00004167"/>
    </source>
</evidence>
<dbReference type="Pfam" id="PF00067">
    <property type="entry name" value="p450"/>
    <property type="match status" value="1"/>
</dbReference>
<keyword evidence="3 4" id="KW-0349">Heme</keyword>
<dbReference type="GO" id="GO:0016705">
    <property type="term" value="F:oxidoreductase activity, acting on paired donors, with incorporation or reduction of molecular oxygen"/>
    <property type="evidence" value="ECO:0007669"/>
    <property type="project" value="InterPro"/>
</dbReference>
<dbReference type="GeneID" id="105155221"/>
<keyword evidence="5" id="KW-0472">Membrane</keyword>
<keyword evidence="6" id="KW-1185">Reference proteome</keyword>
<comment type="similarity">
    <text evidence="4">Belongs to the cytochrome P450 family.</text>
</comment>
<dbReference type="Gramene" id="SIN_1000144.t">
    <property type="protein sequence ID" value="SIN_1000144.t"/>
    <property type="gene ID" value="SIN_1000144"/>
</dbReference>
<dbReference type="Proteomes" id="UP000504604">
    <property type="component" value="Unplaced"/>
</dbReference>
<protein>
    <submittedName>
        <fullName evidence="7">Geraniol 8-hydroxylase-like</fullName>
    </submittedName>
</protein>
<dbReference type="PANTHER" id="PTHR47951">
    <property type="entry name" value="OS08G0547900 PROTEIN"/>
    <property type="match status" value="1"/>
</dbReference>
<dbReference type="GO" id="GO:0016020">
    <property type="term" value="C:membrane"/>
    <property type="evidence" value="ECO:0007669"/>
    <property type="project" value="UniProtKB-SubCell"/>
</dbReference>
<dbReference type="RefSeq" id="XP_011069393.1">
    <property type="nucleotide sequence ID" value="XM_011071091.2"/>
</dbReference>
<reference evidence="7" key="1">
    <citation type="submission" date="2025-08" db="UniProtKB">
        <authorList>
            <consortium name="RefSeq"/>
        </authorList>
    </citation>
    <scope>IDENTIFICATION</scope>
</reference>
<dbReference type="KEGG" id="sind:105155221"/>
<evidence type="ECO:0000256" key="2">
    <source>
        <dbReference type="ARBA" id="ARBA00023002"/>
    </source>
</evidence>
<accession>A0A6I9SJA5</accession>
<dbReference type="AlphaFoldDB" id="A0A6I9SJA5"/>
<name>A0A6I9SJA5_SESIN</name>
<keyword evidence="2 4" id="KW-0560">Oxidoreductase</keyword>
<evidence type="ECO:0000313" key="6">
    <source>
        <dbReference type="Proteomes" id="UP000504604"/>
    </source>
</evidence>
<dbReference type="SUPFAM" id="SSF48264">
    <property type="entry name" value="Cytochrome P450"/>
    <property type="match status" value="1"/>
</dbReference>
<dbReference type="InterPro" id="IPR002401">
    <property type="entry name" value="Cyt_P450_E_grp-I"/>
</dbReference>
<keyword evidence="5" id="KW-1133">Transmembrane helix</keyword>
<gene>
    <name evidence="7" type="primary">LOC105155221</name>
</gene>
<feature type="binding site" description="axial binding residue" evidence="3">
    <location>
        <position position="450"/>
    </location>
    <ligand>
        <name>heme</name>
        <dbReference type="ChEBI" id="CHEBI:30413"/>
    </ligand>
    <ligandPart>
        <name>Fe</name>
        <dbReference type="ChEBI" id="CHEBI:18248"/>
    </ligandPart>
</feature>
<evidence type="ECO:0000256" key="3">
    <source>
        <dbReference type="PIRSR" id="PIRSR602401-1"/>
    </source>
</evidence>